<accession>A0ACB8DB57</accession>
<evidence type="ECO:0000313" key="2">
    <source>
        <dbReference type="Proteomes" id="UP000821865"/>
    </source>
</evidence>
<gene>
    <name evidence="1" type="ORF">HPB49_003975</name>
</gene>
<dbReference type="EMBL" id="CM023471">
    <property type="protein sequence ID" value="KAH7965131.1"/>
    <property type="molecule type" value="Genomic_DNA"/>
</dbReference>
<name>A0ACB8DB57_DERSI</name>
<comment type="caution">
    <text evidence="1">The sequence shown here is derived from an EMBL/GenBank/DDBJ whole genome shotgun (WGS) entry which is preliminary data.</text>
</comment>
<reference evidence="1" key="1">
    <citation type="submission" date="2020-05" db="EMBL/GenBank/DDBJ databases">
        <title>Large-scale comparative analyses of tick genomes elucidate their genetic diversity and vector capacities.</title>
        <authorList>
            <person name="Jia N."/>
            <person name="Wang J."/>
            <person name="Shi W."/>
            <person name="Du L."/>
            <person name="Sun Y."/>
            <person name="Zhan W."/>
            <person name="Jiang J."/>
            <person name="Wang Q."/>
            <person name="Zhang B."/>
            <person name="Ji P."/>
            <person name="Sakyi L.B."/>
            <person name="Cui X."/>
            <person name="Yuan T."/>
            <person name="Jiang B."/>
            <person name="Yang W."/>
            <person name="Lam T.T.-Y."/>
            <person name="Chang Q."/>
            <person name="Ding S."/>
            <person name="Wang X."/>
            <person name="Zhu J."/>
            <person name="Ruan X."/>
            <person name="Zhao L."/>
            <person name="Wei J."/>
            <person name="Que T."/>
            <person name="Du C."/>
            <person name="Cheng J."/>
            <person name="Dai P."/>
            <person name="Han X."/>
            <person name="Huang E."/>
            <person name="Gao Y."/>
            <person name="Liu J."/>
            <person name="Shao H."/>
            <person name="Ye R."/>
            <person name="Li L."/>
            <person name="Wei W."/>
            <person name="Wang X."/>
            <person name="Wang C."/>
            <person name="Yang T."/>
            <person name="Huo Q."/>
            <person name="Li W."/>
            <person name="Guo W."/>
            <person name="Chen H."/>
            <person name="Zhou L."/>
            <person name="Ni X."/>
            <person name="Tian J."/>
            <person name="Zhou Y."/>
            <person name="Sheng Y."/>
            <person name="Liu T."/>
            <person name="Pan Y."/>
            <person name="Xia L."/>
            <person name="Li J."/>
            <person name="Zhao F."/>
            <person name="Cao W."/>
        </authorList>
    </citation>
    <scope>NUCLEOTIDE SEQUENCE</scope>
    <source>
        <strain evidence="1">Dsil-2018</strain>
    </source>
</reference>
<proteinExistence type="predicted"/>
<evidence type="ECO:0000313" key="1">
    <source>
        <dbReference type="EMBL" id="KAH7965131.1"/>
    </source>
</evidence>
<sequence>MDTTAEELPAAHESNAAKPSCNGTDKTILFLSSMDKTETTNPGASVICSQDAVNGCEISLISVASQAGAAKRMQNGCDGDLSDAVPPVAVPGVSLRLASEKDVLASKDATDRNSALRGPDVLTASDDITDTVDGTQADLAQVDVQPLVDGAGTNNNAECFSHQLTSLQLNENAAANALAVANLVCDILDRVDNCNKNDAAVECSSMDTDGQNQPVGGEERNTGSLPNSSSQVISKAPLVPYRNNEEDVSADSSSSSSSSSDSDDDVIVTQVQRRPAKGGDSDGCSDGGEVNGLGTTTKHCASRGGGGKPRYRGVKTPGELDIEDLPPIEDLHITLPRTELRQAGRVKHAVDQLLVVESERGQPVLDLDSVLFRADGTALGRVFDVLGPVAAPYYTVRFNSAQELTERALEPGEPVLYAPLHADVTQYVLESEVRKQRGSDASWENNNEPPPEHLDFSDDEQEREVRKQLRASRAAGCAPAGADGTGDRPGCDQRPRGGPRGRGRGRGRGAPRGGHNREQQPRQQPPEAANGVVREQIDGPPAHVHFQENRSRPQWPPSLGPQQRWPGGPEPVRFQPSLPPPPQSPSQLPWPTSPQGNNSVPHIWNTPPPSLARPPPLPWQQSRPWLNQSPVFPDLRTPPPNFGRAVPPPCPPRAPFASPHRLHANTAAGNSGYRQASAVSLPDPSALPSPVYNSAGQRVPLYDPVPDLQRILATPPPPPPPLKR</sequence>
<keyword evidence="2" id="KW-1185">Reference proteome</keyword>
<organism evidence="1 2">
    <name type="scientific">Dermacentor silvarum</name>
    <name type="common">Tick</name>
    <dbReference type="NCBI Taxonomy" id="543639"/>
    <lineage>
        <taxon>Eukaryota</taxon>
        <taxon>Metazoa</taxon>
        <taxon>Ecdysozoa</taxon>
        <taxon>Arthropoda</taxon>
        <taxon>Chelicerata</taxon>
        <taxon>Arachnida</taxon>
        <taxon>Acari</taxon>
        <taxon>Parasitiformes</taxon>
        <taxon>Ixodida</taxon>
        <taxon>Ixodoidea</taxon>
        <taxon>Ixodidae</taxon>
        <taxon>Rhipicephalinae</taxon>
        <taxon>Dermacentor</taxon>
    </lineage>
</organism>
<protein>
    <submittedName>
        <fullName evidence="1">Uncharacterized protein</fullName>
    </submittedName>
</protein>
<dbReference type="Proteomes" id="UP000821865">
    <property type="component" value="Chromosome 2"/>
</dbReference>